<dbReference type="Pfam" id="PF20259">
    <property type="entry name" value="tRNA_Me_trans_M"/>
    <property type="match status" value="1"/>
</dbReference>
<dbReference type="Pfam" id="PF03054">
    <property type="entry name" value="tRNA_Me_trans"/>
    <property type="match status" value="1"/>
</dbReference>
<evidence type="ECO:0000256" key="1">
    <source>
        <dbReference type="ARBA" id="ARBA00022555"/>
    </source>
</evidence>
<keyword evidence="7" id="KW-1015">Disulfide bond</keyword>
<dbReference type="Gene3D" id="2.30.30.280">
    <property type="entry name" value="Adenine nucleotide alpha hydrolases-like domains"/>
    <property type="match status" value="1"/>
</dbReference>
<dbReference type="InterPro" id="IPR004506">
    <property type="entry name" value="MnmA-like"/>
</dbReference>
<dbReference type="EC" id="2.8.1.13" evidence="9"/>
<feature type="site" description="Interaction with tRNA" evidence="9">
    <location>
        <position position="358"/>
    </location>
</feature>
<reference evidence="12 13" key="1">
    <citation type="journal article" date="2016" name="Nat. Commun.">
        <title>Thousands of microbial genomes shed light on interconnected biogeochemical processes in an aquifer system.</title>
        <authorList>
            <person name="Anantharaman K."/>
            <person name="Brown C.T."/>
            <person name="Hug L.A."/>
            <person name="Sharon I."/>
            <person name="Castelle C.J."/>
            <person name="Probst A.J."/>
            <person name="Thomas B.C."/>
            <person name="Singh A."/>
            <person name="Wilkins M.J."/>
            <person name="Karaoz U."/>
            <person name="Brodie E.L."/>
            <person name="Williams K.H."/>
            <person name="Hubbard S.S."/>
            <person name="Banfield J.F."/>
        </authorList>
    </citation>
    <scope>NUCLEOTIDE SEQUENCE [LARGE SCALE GENOMIC DNA]</scope>
</reference>
<comment type="caution">
    <text evidence="12">The sequence shown here is derived from an EMBL/GenBank/DDBJ whole genome shotgun (WGS) entry which is preliminary data.</text>
</comment>
<accession>A0A1G2SZ05</accession>
<feature type="region of interest" description="Interaction with tRNA" evidence="9">
    <location>
        <begin position="167"/>
        <end position="169"/>
    </location>
</feature>
<evidence type="ECO:0000259" key="11">
    <source>
        <dbReference type="Pfam" id="PF20259"/>
    </source>
</evidence>
<gene>
    <name evidence="9" type="primary">mnmA</name>
    <name evidence="12" type="ORF">A2838_01350</name>
</gene>
<feature type="active site" description="Nucleophile" evidence="9">
    <location>
        <position position="105"/>
    </location>
</feature>
<name>A0A1G2SZ05_9BACT</name>
<comment type="function">
    <text evidence="9">Catalyzes the 2-thiolation of uridine at the wobble position (U34) of tRNA, leading to the formation of s(2)U34.</text>
</comment>
<dbReference type="InterPro" id="IPR014729">
    <property type="entry name" value="Rossmann-like_a/b/a_fold"/>
</dbReference>
<evidence type="ECO:0000259" key="10">
    <source>
        <dbReference type="Pfam" id="PF20258"/>
    </source>
</evidence>
<feature type="binding site" evidence="9">
    <location>
        <position position="42"/>
    </location>
    <ligand>
        <name>ATP</name>
        <dbReference type="ChEBI" id="CHEBI:30616"/>
    </ligand>
</feature>
<keyword evidence="6 9" id="KW-0694">RNA-binding</keyword>
<evidence type="ECO:0000256" key="2">
    <source>
        <dbReference type="ARBA" id="ARBA00022679"/>
    </source>
</evidence>
<dbReference type="GO" id="GO:0005737">
    <property type="term" value="C:cytoplasm"/>
    <property type="evidence" value="ECO:0007669"/>
    <property type="project" value="UniProtKB-SubCell"/>
</dbReference>
<dbReference type="FunFam" id="2.30.30.280:FF:000001">
    <property type="entry name" value="tRNA-specific 2-thiouridylase MnmA"/>
    <property type="match status" value="1"/>
</dbReference>
<feature type="domain" description="tRNA-specific 2-thiouridylase MnmA-like central" evidence="11">
    <location>
        <begin position="225"/>
        <end position="292"/>
    </location>
</feature>
<dbReference type="InterPro" id="IPR023382">
    <property type="entry name" value="MnmA-like_central_sf"/>
</dbReference>
<sequence>MLPRSKNISSKKVYVGLSGGVDSAVSAALLKEQGFDVTGVFIKAWQPEWMACIWREERRDAMRVALALDIPFLFLDCEREYKQAVVDKMIAEYKAGRTPNPDVLCNREIKFSVFWEKARELGADYIATGHYARNPSLPLPLSREGNKTDTPLIKRAGGLCEGVDKEKDQSYFLWILTEKDLSHVIFPVGDLEKREVRELAQKFKLPVAEKKDSQGICFMGDVSMEEFLSHYVSAKPGKVMNADGEVIGRHEGLVYYTIGERRGFEVTKKSAASGPFYIVAKDPDTNTLVVSDKEEEILEFSPTKILLKNVNWINEPENSEISGRVRYRGEKLPLRLSVVGRRLSVEFKNPVPGLSLGQSLVFYDGENCLGGGIMDKVLE</sequence>
<dbReference type="GO" id="GO:0000049">
    <property type="term" value="F:tRNA binding"/>
    <property type="evidence" value="ECO:0007669"/>
    <property type="project" value="UniProtKB-KW"/>
</dbReference>
<comment type="similarity">
    <text evidence="9">Belongs to the MnmA/TRMU family.</text>
</comment>
<dbReference type="SUPFAM" id="SSF52402">
    <property type="entry name" value="Adenine nucleotide alpha hydrolases-like"/>
    <property type="match status" value="1"/>
</dbReference>
<evidence type="ECO:0000256" key="6">
    <source>
        <dbReference type="ARBA" id="ARBA00022884"/>
    </source>
</evidence>
<keyword evidence="1 9" id="KW-0820">tRNA-binding</keyword>
<organism evidence="12 13">
    <name type="scientific">Candidatus Zambryskibacteria bacterium RIFCSPHIGHO2_01_FULL_46_25</name>
    <dbReference type="NCBI Taxonomy" id="1802738"/>
    <lineage>
        <taxon>Bacteria</taxon>
        <taxon>Candidatus Zambryskiibacteriota</taxon>
    </lineage>
</organism>
<comment type="subcellular location">
    <subcellularLocation>
        <location evidence="9">Cytoplasm</location>
    </subcellularLocation>
</comment>
<comment type="caution">
    <text evidence="9">Lacks conserved residue(s) required for the propagation of feature annotation.</text>
</comment>
<feature type="domain" description="tRNA-specific 2-thiouridylase MnmA-like C-terminal" evidence="10">
    <location>
        <begin position="304"/>
        <end position="373"/>
    </location>
</feature>
<evidence type="ECO:0000256" key="9">
    <source>
        <dbReference type="HAMAP-Rule" id="MF_00144"/>
    </source>
</evidence>
<feature type="region of interest" description="Interaction with target base in tRNA" evidence="9">
    <location>
        <begin position="100"/>
        <end position="102"/>
    </location>
</feature>
<dbReference type="GO" id="GO:0002143">
    <property type="term" value="P:tRNA wobble position uridine thiolation"/>
    <property type="evidence" value="ECO:0007669"/>
    <property type="project" value="TreeGrafter"/>
</dbReference>
<evidence type="ECO:0000256" key="7">
    <source>
        <dbReference type="ARBA" id="ARBA00023157"/>
    </source>
</evidence>
<feature type="binding site" evidence="9">
    <location>
        <begin position="16"/>
        <end position="23"/>
    </location>
    <ligand>
        <name>ATP</name>
        <dbReference type="ChEBI" id="CHEBI:30616"/>
    </ligand>
</feature>
<dbReference type="NCBIfam" id="TIGR00420">
    <property type="entry name" value="trmU"/>
    <property type="match status" value="1"/>
</dbReference>
<dbReference type="Pfam" id="PF20258">
    <property type="entry name" value="tRNA_Me_trans_C"/>
    <property type="match status" value="1"/>
</dbReference>
<dbReference type="PANTHER" id="PTHR11933:SF5">
    <property type="entry name" value="MITOCHONDRIAL TRNA-SPECIFIC 2-THIOURIDYLASE 1"/>
    <property type="match status" value="1"/>
</dbReference>
<keyword evidence="2 9" id="KW-0808">Transferase</keyword>
<feature type="site" description="Interaction with tRNA" evidence="9">
    <location>
        <position position="130"/>
    </location>
</feature>
<evidence type="ECO:0000313" key="12">
    <source>
        <dbReference type="EMBL" id="OHA90233.1"/>
    </source>
</evidence>
<feature type="region of interest" description="Interaction with tRNA" evidence="9">
    <location>
        <begin position="326"/>
        <end position="327"/>
    </location>
</feature>
<dbReference type="Gene3D" id="2.40.30.10">
    <property type="entry name" value="Translation factors"/>
    <property type="match status" value="1"/>
</dbReference>
<dbReference type="EMBL" id="MHVH01000005">
    <property type="protein sequence ID" value="OHA90233.1"/>
    <property type="molecule type" value="Genomic_DNA"/>
</dbReference>
<dbReference type="GO" id="GO:0005524">
    <property type="term" value="F:ATP binding"/>
    <property type="evidence" value="ECO:0007669"/>
    <property type="project" value="UniProtKB-KW"/>
</dbReference>
<evidence type="ECO:0000256" key="4">
    <source>
        <dbReference type="ARBA" id="ARBA00022741"/>
    </source>
</evidence>
<dbReference type="AlphaFoldDB" id="A0A1G2SZ05"/>
<dbReference type="Gene3D" id="3.40.50.620">
    <property type="entry name" value="HUPs"/>
    <property type="match status" value="1"/>
</dbReference>
<comment type="catalytic activity">
    <reaction evidence="8 9">
        <text>S-sulfanyl-L-cysteinyl-[protein] + uridine(34) in tRNA + AH2 + ATP = 2-thiouridine(34) in tRNA + L-cysteinyl-[protein] + A + AMP + diphosphate + H(+)</text>
        <dbReference type="Rhea" id="RHEA:47032"/>
        <dbReference type="Rhea" id="RHEA-COMP:10131"/>
        <dbReference type="Rhea" id="RHEA-COMP:11726"/>
        <dbReference type="Rhea" id="RHEA-COMP:11727"/>
        <dbReference type="Rhea" id="RHEA-COMP:11728"/>
        <dbReference type="ChEBI" id="CHEBI:13193"/>
        <dbReference type="ChEBI" id="CHEBI:15378"/>
        <dbReference type="ChEBI" id="CHEBI:17499"/>
        <dbReference type="ChEBI" id="CHEBI:29950"/>
        <dbReference type="ChEBI" id="CHEBI:30616"/>
        <dbReference type="ChEBI" id="CHEBI:33019"/>
        <dbReference type="ChEBI" id="CHEBI:61963"/>
        <dbReference type="ChEBI" id="CHEBI:65315"/>
        <dbReference type="ChEBI" id="CHEBI:87170"/>
        <dbReference type="ChEBI" id="CHEBI:456215"/>
        <dbReference type="EC" id="2.8.1.13"/>
    </reaction>
</comment>
<proteinExistence type="inferred from homology"/>
<dbReference type="InterPro" id="IPR046884">
    <property type="entry name" value="MnmA-like_central"/>
</dbReference>
<protein>
    <recommendedName>
        <fullName evidence="9">tRNA-specific 2-thiouridylase MnmA</fullName>
        <ecNumber evidence="9">2.8.1.13</ecNumber>
    </recommendedName>
</protein>
<dbReference type="HAMAP" id="MF_00144">
    <property type="entry name" value="tRNA_thiouridyl_MnmA"/>
    <property type="match status" value="1"/>
</dbReference>
<dbReference type="GO" id="GO:0103016">
    <property type="term" value="F:tRNA-uridine 2-sulfurtransferase activity"/>
    <property type="evidence" value="ECO:0007669"/>
    <property type="project" value="UniProtKB-EC"/>
</dbReference>
<feature type="active site" description="Cysteine persulfide intermediate" evidence="9">
    <location>
        <position position="217"/>
    </location>
</feature>
<evidence type="ECO:0000256" key="8">
    <source>
        <dbReference type="ARBA" id="ARBA00051542"/>
    </source>
</evidence>
<dbReference type="CDD" id="cd01998">
    <property type="entry name" value="MnmA_TRMU-like"/>
    <property type="match status" value="1"/>
</dbReference>
<keyword evidence="4 9" id="KW-0547">Nucleotide-binding</keyword>
<evidence type="ECO:0000313" key="13">
    <source>
        <dbReference type="Proteomes" id="UP000178107"/>
    </source>
</evidence>
<keyword evidence="9" id="KW-0963">Cytoplasm</keyword>
<dbReference type="Proteomes" id="UP000178107">
    <property type="component" value="Unassembled WGS sequence"/>
</dbReference>
<evidence type="ECO:0000256" key="5">
    <source>
        <dbReference type="ARBA" id="ARBA00022840"/>
    </source>
</evidence>
<dbReference type="PANTHER" id="PTHR11933">
    <property type="entry name" value="TRNA 5-METHYLAMINOMETHYL-2-THIOURIDYLATE -METHYLTRANSFERASE"/>
    <property type="match status" value="1"/>
</dbReference>
<keyword evidence="5 9" id="KW-0067">ATP-binding</keyword>
<evidence type="ECO:0000256" key="3">
    <source>
        <dbReference type="ARBA" id="ARBA00022694"/>
    </source>
</evidence>
<dbReference type="InterPro" id="IPR046885">
    <property type="entry name" value="MnmA-like_C"/>
</dbReference>
<keyword evidence="3 9" id="KW-0819">tRNA processing</keyword>
<dbReference type="NCBIfam" id="NF001138">
    <property type="entry name" value="PRK00143.1"/>
    <property type="match status" value="1"/>
</dbReference>
<feature type="binding site" evidence="9">
    <location>
        <position position="129"/>
    </location>
    <ligand>
        <name>ATP</name>
        <dbReference type="ChEBI" id="CHEBI:30616"/>
    </ligand>
</feature>